<keyword evidence="1 3" id="KW-0238">DNA-binding</keyword>
<dbReference type="InterPro" id="IPR036388">
    <property type="entry name" value="WH-like_DNA-bd_sf"/>
</dbReference>
<dbReference type="PROSITE" id="PS50005">
    <property type="entry name" value="TPR"/>
    <property type="match status" value="1"/>
</dbReference>
<dbReference type="Gene3D" id="1.25.40.10">
    <property type="entry name" value="Tetratricopeptide repeat domain"/>
    <property type="match status" value="1"/>
</dbReference>
<evidence type="ECO:0000256" key="3">
    <source>
        <dbReference type="PROSITE-ProRule" id="PRU01091"/>
    </source>
</evidence>
<dbReference type="GO" id="GO:0006355">
    <property type="term" value="P:regulation of DNA-templated transcription"/>
    <property type="evidence" value="ECO:0007669"/>
    <property type="project" value="InterPro"/>
</dbReference>
<organism evidence="5">
    <name type="scientific">Sinorhizobium medicae</name>
    <dbReference type="NCBI Taxonomy" id="110321"/>
    <lineage>
        <taxon>Bacteria</taxon>
        <taxon>Pseudomonadati</taxon>
        <taxon>Pseudomonadota</taxon>
        <taxon>Alphaproteobacteria</taxon>
        <taxon>Hyphomicrobiales</taxon>
        <taxon>Rhizobiaceae</taxon>
        <taxon>Sinorhizobium/Ensifer group</taxon>
        <taxon>Sinorhizobium</taxon>
    </lineage>
</organism>
<dbReference type="CDD" id="cd00383">
    <property type="entry name" value="trans_reg_C"/>
    <property type="match status" value="1"/>
</dbReference>
<evidence type="ECO:0000313" key="5">
    <source>
        <dbReference type="EMBL" id="VTZ59215.1"/>
    </source>
</evidence>
<feature type="repeat" description="TPR" evidence="2">
    <location>
        <begin position="404"/>
        <end position="437"/>
    </location>
</feature>
<proteinExistence type="predicted"/>
<dbReference type="InterPro" id="IPR001867">
    <property type="entry name" value="OmpR/PhoB-type_DNA-bd"/>
</dbReference>
<evidence type="ECO:0000256" key="1">
    <source>
        <dbReference type="ARBA" id="ARBA00023125"/>
    </source>
</evidence>
<dbReference type="Proteomes" id="UP000507954">
    <property type="component" value="Unassembled WGS sequence"/>
</dbReference>
<evidence type="ECO:0000256" key="2">
    <source>
        <dbReference type="PROSITE-ProRule" id="PRU00339"/>
    </source>
</evidence>
<evidence type="ECO:0000259" key="4">
    <source>
        <dbReference type="PROSITE" id="PS51755"/>
    </source>
</evidence>
<name>A0A508WNR9_9HYPH</name>
<feature type="domain" description="OmpR/PhoB-type" evidence="4">
    <location>
        <begin position="35"/>
        <end position="133"/>
    </location>
</feature>
<dbReference type="PROSITE" id="PS51755">
    <property type="entry name" value="OMPR_PHOB"/>
    <property type="match status" value="1"/>
</dbReference>
<dbReference type="EMBL" id="CABFNB010000004">
    <property type="protein sequence ID" value="VTZ59215.1"/>
    <property type="molecule type" value="Genomic_DNA"/>
</dbReference>
<dbReference type="GO" id="GO:0003677">
    <property type="term" value="F:DNA binding"/>
    <property type="evidence" value="ECO:0007669"/>
    <property type="project" value="UniProtKB-UniRule"/>
</dbReference>
<dbReference type="SUPFAM" id="SSF46894">
    <property type="entry name" value="C-terminal effector domain of the bipartite response regulators"/>
    <property type="match status" value="1"/>
</dbReference>
<dbReference type="PANTHER" id="PTHR12558:SF33">
    <property type="entry name" value="BLL7664 PROTEIN"/>
    <property type="match status" value="1"/>
</dbReference>
<dbReference type="PANTHER" id="PTHR12558">
    <property type="entry name" value="CELL DIVISION CYCLE 16,23,27"/>
    <property type="match status" value="1"/>
</dbReference>
<keyword evidence="2" id="KW-0802">TPR repeat</keyword>
<sequence length="540" mass="58904">MTTGLCRPKNWLTCVAASYLVPDLHRVGYILGMVEPLYTFGDFVLDPRSGLLRRKGESVEIGSRGLALLQALLEARGGIVSKAELIERGWPNTIVEDSNLTVQIASLRKALGPSPDGREWITTIPRAGYRLVTAYAGASSLTSTRPALAVLPFINLDGGSDQGYFADGVVNEIITALSRFRSFAVVARNASFSDNLRFPDVRLVAKELGVGYMLQGNIRRPGSRLRISVQLVDGSGTHLWAQSFDEELDDVSVFQDRIAESVVSLVEPHIQAAEIERSRRDRPGSTASYDIYLQALAKISTESELDNAEAYALLMRGIEAEPDNAFLLAHAAWALEHRHTMGWPSLGEDDVGECVTLARRGLEHAAGDAMVMAHCGVALLQTAKDYDWALAVLQSAAEANPNNLMVVVRAGLAHLHCGSLDEALTHFQRASRLSPGDRGAHFSLCGIADVHLIHGNYAEAITWAARALASNPNFDPNLWVLIAANAHLGRMEEADRYLRELRRRVPEVTIARIKAGQPRKDPTRTAALLEGLRKVGLKEG</sequence>
<dbReference type="SUPFAM" id="SSF48452">
    <property type="entry name" value="TPR-like"/>
    <property type="match status" value="1"/>
</dbReference>
<dbReference type="InterPro" id="IPR011990">
    <property type="entry name" value="TPR-like_helical_dom_sf"/>
</dbReference>
<feature type="DNA-binding region" description="OmpR/PhoB-type" evidence="3">
    <location>
        <begin position="35"/>
        <end position="133"/>
    </location>
</feature>
<dbReference type="SMART" id="SM00028">
    <property type="entry name" value="TPR"/>
    <property type="match status" value="3"/>
</dbReference>
<accession>A0A508WNR9</accession>
<reference evidence="5" key="1">
    <citation type="submission" date="2019-06" db="EMBL/GenBank/DDBJ databases">
        <authorList>
            <person name="Le Quere A."/>
            <person name="Colella S."/>
        </authorList>
    </citation>
    <scope>NUCLEOTIDE SEQUENCE</scope>
    <source>
        <strain evidence="5">EmedicaeMD41</strain>
    </source>
</reference>
<dbReference type="SMART" id="SM00862">
    <property type="entry name" value="Trans_reg_C"/>
    <property type="match status" value="1"/>
</dbReference>
<dbReference type="Gene3D" id="3.40.50.10070">
    <property type="entry name" value="TolB, N-terminal domain"/>
    <property type="match status" value="1"/>
</dbReference>
<dbReference type="InterPro" id="IPR019734">
    <property type="entry name" value="TPR_rpt"/>
</dbReference>
<gene>
    <name evidence="5" type="ORF">EMEDMD4_1010024</name>
</gene>
<dbReference type="Pfam" id="PF00486">
    <property type="entry name" value="Trans_reg_C"/>
    <property type="match status" value="1"/>
</dbReference>
<dbReference type="InterPro" id="IPR016032">
    <property type="entry name" value="Sig_transdc_resp-reg_C-effctor"/>
</dbReference>
<dbReference type="GO" id="GO:0000160">
    <property type="term" value="P:phosphorelay signal transduction system"/>
    <property type="evidence" value="ECO:0007669"/>
    <property type="project" value="InterPro"/>
</dbReference>
<dbReference type="Gene3D" id="1.10.10.10">
    <property type="entry name" value="Winged helix-like DNA-binding domain superfamily/Winged helix DNA-binding domain"/>
    <property type="match status" value="1"/>
</dbReference>
<protein>
    <submittedName>
        <fullName evidence="5">Transcriptional regulator domain protein</fullName>
    </submittedName>
</protein>
<dbReference type="AlphaFoldDB" id="A0A508WNR9"/>